<dbReference type="InterPro" id="IPR029016">
    <property type="entry name" value="GAF-like_dom_sf"/>
</dbReference>
<evidence type="ECO:0000256" key="6">
    <source>
        <dbReference type="ARBA" id="ARBA00022448"/>
    </source>
</evidence>
<evidence type="ECO:0000256" key="4">
    <source>
        <dbReference type="ARBA" id="ARBA00007837"/>
    </source>
</evidence>
<evidence type="ECO:0000256" key="10">
    <source>
        <dbReference type="ARBA" id="ARBA00022683"/>
    </source>
</evidence>
<evidence type="ECO:0000256" key="8">
    <source>
        <dbReference type="ARBA" id="ARBA00022597"/>
    </source>
</evidence>
<dbReference type="Gene3D" id="1.10.274.10">
    <property type="entry name" value="PtsI, HPr-binding domain"/>
    <property type="match status" value="1"/>
</dbReference>
<accession>A0A6I6D044</accession>
<dbReference type="GO" id="GO:0016301">
    <property type="term" value="F:kinase activity"/>
    <property type="evidence" value="ECO:0007669"/>
    <property type="project" value="UniProtKB-KW"/>
</dbReference>
<dbReference type="Gene3D" id="3.20.20.60">
    <property type="entry name" value="Phosphoenolpyruvate-binding domains"/>
    <property type="match status" value="1"/>
</dbReference>
<dbReference type="Pfam" id="PF00391">
    <property type="entry name" value="PEP-utilizers"/>
    <property type="match status" value="1"/>
</dbReference>
<dbReference type="SUPFAM" id="SSF47831">
    <property type="entry name" value="Enzyme I of the PEP:sugar phosphotransferase system HPr-binding (sub)domain"/>
    <property type="match status" value="1"/>
</dbReference>
<dbReference type="PROSITE" id="PS00742">
    <property type="entry name" value="PEP_ENZYMES_2"/>
    <property type="match status" value="1"/>
</dbReference>
<feature type="domain" description="GAF" evidence="15">
    <location>
        <begin position="17"/>
        <end position="169"/>
    </location>
</feature>
<keyword evidence="8" id="KW-0762">Sugar transport</keyword>
<organism evidence="16 17">
    <name type="scientific">Guyparkeria halophila</name>
    <dbReference type="NCBI Taxonomy" id="47960"/>
    <lineage>
        <taxon>Bacteria</taxon>
        <taxon>Pseudomonadati</taxon>
        <taxon>Pseudomonadota</taxon>
        <taxon>Gammaproteobacteria</taxon>
        <taxon>Chromatiales</taxon>
        <taxon>Thioalkalibacteraceae</taxon>
        <taxon>Guyparkeria</taxon>
    </lineage>
</organism>
<dbReference type="InterPro" id="IPR023151">
    <property type="entry name" value="PEP_util_CS"/>
</dbReference>
<dbReference type="RefSeq" id="WP_156574761.1">
    <property type="nucleotide sequence ID" value="NZ_CP046415.1"/>
</dbReference>
<dbReference type="Pfam" id="PF02896">
    <property type="entry name" value="PEP-utilizers_C"/>
    <property type="match status" value="1"/>
</dbReference>
<comment type="subcellular location">
    <subcellularLocation>
        <location evidence="3">Cytoplasm</location>
    </subcellularLocation>
</comment>
<dbReference type="SUPFAM" id="SSF51621">
    <property type="entry name" value="Phosphoenolpyruvate/pyruvate domain"/>
    <property type="match status" value="1"/>
</dbReference>
<keyword evidence="11" id="KW-0479">Metal-binding</keyword>
<keyword evidence="17" id="KW-1185">Reference proteome</keyword>
<evidence type="ECO:0000256" key="3">
    <source>
        <dbReference type="ARBA" id="ARBA00004496"/>
    </source>
</evidence>
<dbReference type="InterPro" id="IPR036637">
    <property type="entry name" value="Phosphohistidine_dom_sf"/>
</dbReference>
<feature type="coiled-coil region" evidence="14">
    <location>
        <begin position="413"/>
        <end position="440"/>
    </location>
</feature>
<dbReference type="InterPro" id="IPR050499">
    <property type="entry name" value="PEP-utilizing_PTS_enzyme"/>
</dbReference>
<sequence>MLDELRQIVTEVSKSADLRAALDLIARRVQSALDVSVCSVYVLGGDEAEAVEPSLVLQATEGLNKSMVGQVSLALDEGLVGLVARRAEVINLEDASTHPAFKFVTDIGEEPYHGFLGVPIIHRGDVLGVLVVQARERRRFSDDQESFVVTLATQLASAIRHARASGELMRTGNEPGGFDSAFSARGLPGSPGVVFGTAVVVADGQSLEMVEDREVDDIDHELAVLDSAIEAVRQEFEQLKIDFARASGSEEENLLFDAYIRMLSGGSLVEAIEQHIRTGQWAGAALRDAIAEHAAVFEQMSDAYLRERAQDIRDLGNRVLHKLHAESAGPTEWPEQIVLVGNDLSASHLAEVPTERLVGIVSSTGSGSSHLAILARALGVPAAMGVSDLPISRLRNKEVVVDGYRGLVVVRPRGSLREEMRRLAREEAELTEELAALRDEPALTSDGVRVAMHVNIGLLSDMAPSLTVGAEGIGLYRTEVPFQIRKQFPGEEEQAHIYREALETFAGKPVVLRTLDVGGDKPLSYFPIREDNPFLGWRGIRLVLDHPEIFLTQIRAMLKASAGLNNLHILLPMISAVDELDQSLAYIAQAFDEVSEEVGEIQRPKIGVMIEVPSAVYQADALASRCDFLSIGTNDLTQYLLAIDRNNERVASRYDALHPAVLAAIRDVCAAGARQDCEVAVCGELSGDPLGAVLLLGMGIHSLSMSAGSLPRIKWVIRSFSHADAQALLAEAMRCERPAEIRTLLNQALDDRGLGGLIRAGRH</sequence>
<keyword evidence="16" id="KW-0670">Pyruvate</keyword>
<dbReference type="Gene3D" id="3.50.30.10">
    <property type="entry name" value="Phosphohistidine domain"/>
    <property type="match status" value="1"/>
</dbReference>
<dbReference type="GO" id="GO:0046872">
    <property type="term" value="F:metal ion binding"/>
    <property type="evidence" value="ECO:0007669"/>
    <property type="project" value="UniProtKB-KW"/>
</dbReference>
<evidence type="ECO:0000256" key="9">
    <source>
        <dbReference type="ARBA" id="ARBA00022679"/>
    </source>
</evidence>
<dbReference type="InterPro" id="IPR008731">
    <property type="entry name" value="PTS_EIN"/>
</dbReference>
<dbReference type="KEGG" id="ghl:GM160_09325"/>
<dbReference type="SUPFAM" id="SSF52009">
    <property type="entry name" value="Phosphohistidine domain"/>
    <property type="match status" value="1"/>
</dbReference>
<dbReference type="InterPro" id="IPR003018">
    <property type="entry name" value="GAF"/>
</dbReference>
<dbReference type="Gene3D" id="3.30.450.40">
    <property type="match status" value="1"/>
</dbReference>
<keyword evidence="13" id="KW-0460">Magnesium</keyword>
<keyword evidence="10" id="KW-0598">Phosphotransferase system</keyword>
<dbReference type="InterPro" id="IPR006318">
    <property type="entry name" value="PTS_EI-like"/>
</dbReference>
<dbReference type="EC" id="2.7.3.9" evidence="5"/>
<dbReference type="InterPro" id="IPR000121">
    <property type="entry name" value="PEP_util_C"/>
</dbReference>
<reference evidence="16 17" key="1">
    <citation type="submission" date="2019-11" db="EMBL/GenBank/DDBJ databases">
        <authorList>
            <person name="Zhang J."/>
            <person name="Sun C."/>
        </authorList>
    </citation>
    <scope>NUCLEOTIDE SEQUENCE [LARGE SCALE GENOMIC DNA]</scope>
    <source>
        <strain evidence="17">sp2</strain>
    </source>
</reference>
<dbReference type="GO" id="GO:0008965">
    <property type="term" value="F:phosphoenolpyruvate-protein phosphotransferase activity"/>
    <property type="evidence" value="ECO:0007669"/>
    <property type="project" value="UniProtKB-EC"/>
</dbReference>
<evidence type="ECO:0000256" key="7">
    <source>
        <dbReference type="ARBA" id="ARBA00022490"/>
    </source>
</evidence>
<dbReference type="GO" id="GO:0009401">
    <property type="term" value="P:phosphoenolpyruvate-dependent sugar phosphotransferase system"/>
    <property type="evidence" value="ECO:0007669"/>
    <property type="project" value="UniProtKB-KW"/>
</dbReference>
<dbReference type="SMART" id="SM00065">
    <property type="entry name" value="GAF"/>
    <property type="match status" value="1"/>
</dbReference>
<evidence type="ECO:0000256" key="1">
    <source>
        <dbReference type="ARBA" id="ARBA00000683"/>
    </source>
</evidence>
<evidence type="ECO:0000256" key="14">
    <source>
        <dbReference type="SAM" id="Coils"/>
    </source>
</evidence>
<dbReference type="Proteomes" id="UP000427716">
    <property type="component" value="Chromosome"/>
</dbReference>
<evidence type="ECO:0000256" key="5">
    <source>
        <dbReference type="ARBA" id="ARBA00012232"/>
    </source>
</evidence>
<evidence type="ECO:0000256" key="13">
    <source>
        <dbReference type="ARBA" id="ARBA00022842"/>
    </source>
</evidence>
<dbReference type="Pfam" id="PF05524">
    <property type="entry name" value="PEP-utilisers_N"/>
    <property type="match status" value="1"/>
</dbReference>
<evidence type="ECO:0000256" key="11">
    <source>
        <dbReference type="ARBA" id="ARBA00022723"/>
    </source>
</evidence>
<name>A0A6I6D044_9GAMM</name>
<comment type="catalytic activity">
    <reaction evidence="1">
        <text>L-histidyl-[protein] + phosphoenolpyruvate = N(pros)-phospho-L-histidyl-[protein] + pyruvate</text>
        <dbReference type="Rhea" id="RHEA:23880"/>
        <dbReference type="Rhea" id="RHEA-COMP:9745"/>
        <dbReference type="Rhea" id="RHEA-COMP:9746"/>
        <dbReference type="ChEBI" id="CHEBI:15361"/>
        <dbReference type="ChEBI" id="CHEBI:29979"/>
        <dbReference type="ChEBI" id="CHEBI:58702"/>
        <dbReference type="ChEBI" id="CHEBI:64837"/>
        <dbReference type="EC" id="2.7.3.9"/>
    </reaction>
</comment>
<keyword evidence="14" id="KW-0175">Coiled coil</keyword>
<evidence type="ECO:0000256" key="12">
    <source>
        <dbReference type="ARBA" id="ARBA00022777"/>
    </source>
</evidence>
<comment type="similarity">
    <text evidence="4">Belongs to the PEP-utilizing enzyme family.</text>
</comment>
<dbReference type="Pfam" id="PF01590">
    <property type="entry name" value="GAF"/>
    <property type="match status" value="1"/>
</dbReference>
<dbReference type="InterPro" id="IPR036618">
    <property type="entry name" value="PtsI_HPr-bd_sf"/>
</dbReference>
<dbReference type="PANTHER" id="PTHR46244">
    <property type="entry name" value="PHOSPHOENOLPYRUVATE-PROTEIN PHOSPHOTRANSFERASE"/>
    <property type="match status" value="1"/>
</dbReference>
<dbReference type="SUPFAM" id="SSF55781">
    <property type="entry name" value="GAF domain-like"/>
    <property type="match status" value="1"/>
</dbReference>
<dbReference type="PRINTS" id="PR01736">
    <property type="entry name" value="PHPHTRNFRASE"/>
</dbReference>
<gene>
    <name evidence="16" type="primary">ptsP</name>
    <name evidence="16" type="ORF">GM160_09325</name>
</gene>
<dbReference type="InterPro" id="IPR015813">
    <property type="entry name" value="Pyrv/PenolPyrv_kinase-like_dom"/>
</dbReference>
<proteinExistence type="inferred from homology"/>
<dbReference type="InterPro" id="IPR008279">
    <property type="entry name" value="PEP-util_enz_mobile_dom"/>
</dbReference>
<dbReference type="InterPro" id="IPR040442">
    <property type="entry name" value="Pyrv_kinase-like_dom_sf"/>
</dbReference>
<keyword evidence="7" id="KW-0963">Cytoplasm</keyword>
<evidence type="ECO:0000313" key="17">
    <source>
        <dbReference type="Proteomes" id="UP000427716"/>
    </source>
</evidence>
<dbReference type="GO" id="GO:0005737">
    <property type="term" value="C:cytoplasm"/>
    <property type="evidence" value="ECO:0007669"/>
    <property type="project" value="UniProtKB-SubCell"/>
</dbReference>
<evidence type="ECO:0000259" key="15">
    <source>
        <dbReference type="SMART" id="SM00065"/>
    </source>
</evidence>
<keyword evidence="6" id="KW-0813">Transport</keyword>
<keyword evidence="9 16" id="KW-0808">Transferase</keyword>
<protein>
    <recommendedName>
        <fullName evidence="5">phosphoenolpyruvate--protein phosphotransferase</fullName>
        <ecNumber evidence="5">2.7.3.9</ecNumber>
    </recommendedName>
</protein>
<keyword evidence="12" id="KW-0418">Kinase</keyword>
<dbReference type="NCBIfam" id="TIGR01417">
    <property type="entry name" value="PTS_I_fam"/>
    <property type="match status" value="1"/>
</dbReference>
<dbReference type="NCBIfam" id="NF008283">
    <property type="entry name" value="PRK11061.1"/>
    <property type="match status" value="1"/>
</dbReference>
<evidence type="ECO:0000256" key="2">
    <source>
        <dbReference type="ARBA" id="ARBA00001946"/>
    </source>
</evidence>
<dbReference type="PANTHER" id="PTHR46244:SF1">
    <property type="entry name" value="PHOSPHOENOLPYRUVATE-DEPENDENT PHOSPHOTRANSFERASE SYSTEM"/>
    <property type="match status" value="1"/>
</dbReference>
<comment type="cofactor">
    <cofactor evidence="2">
        <name>Mg(2+)</name>
        <dbReference type="ChEBI" id="CHEBI:18420"/>
    </cofactor>
</comment>
<dbReference type="AlphaFoldDB" id="A0A6I6D044"/>
<evidence type="ECO:0000313" key="16">
    <source>
        <dbReference type="EMBL" id="QGT79070.1"/>
    </source>
</evidence>
<dbReference type="EMBL" id="CP046415">
    <property type="protein sequence ID" value="QGT79070.1"/>
    <property type="molecule type" value="Genomic_DNA"/>
</dbReference>